<proteinExistence type="predicted"/>
<keyword evidence="1" id="KW-0732">Signal</keyword>
<evidence type="ECO:0000256" key="1">
    <source>
        <dbReference type="SAM" id="SignalP"/>
    </source>
</evidence>
<keyword evidence="3" id="KW-1185">Reference proteome</keyword>
<evidence type="ECO:0000313" key="2">
    <source>
        <dbReference type="EMBL" id="KAK0433735.1"/>
    </source>
</evidence>
<dbReference type="EMBL" id="JAUEPT010000078">
    <property type="protein sequence ID" value="KAK0433735.1"/>
    <property type="molecule type" value="Genomic_DNA"/>
</dbReference>
<name>A0AA39J080_9AGAR</name>
<feature type="chain" id="PRO_5041381933" evidence="1">
    <location>
        <begin position="25"/>
        <end position="119"/>
    </location>
</feature>
<reference evidence="2" key="1">
    <citation type="submission" date="2023-06" db="EMBL/GenBank/DDBJ databases">
        <authorList>
            <consortium name="Lawrence Berkeley National Laboratory"/>
            <person name="Ahrendt S."/>
            <person name="Sahu N."/>
            <person name="Indic B."/>
            <person name="Wong-Bajracharya J."/>
            <person name="Merenyi Z."/>
            <person name="Ke H.-M."/>
            <person name="Monk M."/>
            <person name="Kocsube S."/>
            <person name="Drula E."/>
            <person name="Lipzen A."/>
            <person name="Balint B."/>
            <person name="Henrissat B."/>
            <person name="Andreopoulos B."/>
            <person name="Martin F.M."/>
            <person name="Harder C.B."/>
            <person name="Rigling D."/>
            <person name="Ford K.L."/>
            <person name="Foster G.D."/>
            <person name="Pangilinan J."/>
            <person name="Papanicolaou A."/>
            <person name="Barry K."/>
            <person name="LaButti K."/>
            <person name="Viragh M."/>
            <person name="Koriabine M."/>
            <person name="Yan M."/>
            <person name="Riley R."/>
            <person name="Champramary S."/>
            <person name="Plett K.L."/>
            <person name="Tsai I.J."/>
            <person name="Slot J."/>
            <person name="Sipos G."/>
            <person name="Plett J."/>
            <person name="Nagy L.G."/>
            <person name="Grigoriev I.V."/>
        </authorList>
    </citation>
    <scope>NUCLEOTIDE SEQUENCE</scope>
    <source>
        <strain evidence="2">FPL87.14</strain>
    </source>
</reference>
<gene>
    <name evidence="2" type="ORF">EV421DRAFT_1843304</name>
</gene>
<organism evidence="2 3">
    <name type="scientific">Armillaria borealis</name>
    <dbReference type="NCBI Taxonomy" id="47425"/>
    <lineage>
        <taxon>Eukaryota</taxon>
        <taxon>Fungi</taxon>
        <taxon>Dikarya</taxon>
        <taxon>Basidiomycota</taxon>
        <taxon>Agaricomycotina</taxon>
        <taxon>Agaricomycetes</taxon>
        <taxon>Agaricomycetidae</taxon>
        <taxon>Agaricales</taxon>
        <taxon>Marasmiineae</taxon>
        <taxon>Physalacriaceae</taxon>
        <taxon>Armillaria</taxon>
    </lineage>
</organism>
<sequence>MRIARHRSFLSSLFLLFSRATVTADVSHISILYTSDPRGTNVYSSLFMTESLQANTEKGAALTEDGDYYRHSDYNQKPPKAFGVPSRNTRYSRNVGIEVQHVRTVACKSSGPQVLKGPV</sequence>
<protein>
    <submittedName>
        <fullName evidence="2">Uncharacterized protein</fullName>
    </submittedName>
</protein>
<comment type="caution">
    <text evidence="2">The sequence shown here is derived from an EMBL/GenBank/DDBJ whole genome shotgun (WGS) entry which is preliminary data.</text>
</comment>
<dbReference type="AlphaFoldDB" id="A0AA39J080"/>
<accession>A0AA39J080</accession>
<feature type="signal peptide" evidence="1">
    <location>
        <begin position="1"/>
        <end position="24"/>
    </location>
</feature>
<evidence type="ECO:0000313" key="3">
    <source>
        <dbReference type="Proteomes" id="UP001175226"/>
    </source>
</evidence>
<dbReference type="Proteomes" id="UP001175226">
    <property type="component" value="Unassembled WGS sequence"/>
</dbReference>